<dbReference type="Gene3D" id="3.40.462.20">
    <property type="match status" value="1"/>
</dbReference>
<dbReference type="InterPro" id="IPR036318">
    <property type="entry name" value="FAD-bd_PCMH-like_sf"/>
</dbReference>
<evidence type="ECO:0000256" key="8">
    <source>
        <dbReference type="SAM" id="MobiDB-lite"/>
    </source>
</evidence>
<organism evidence="10 11">
    <name type="scientific">Coleophoma crateriformis</name>
    <dbReference type="NCBI Taxonomy" id="565419"/>
    <lineage>
        <taxon>Eukaryota</taxon>
        <taxon>Fungi</taxon>
        <taxon>Dikarya</taxon>
        <taxon>Ascomycota</taxon>
        <taxon>Pezizomycotina</taxon>
        <taxon>Leotiomycetes</taxon>
        <taxon>Helotiales</taxon>
        <taxon>Dermateaceae</taxon>
        <taxon>Coleophoma</taxon>
    </lineage>
</organism>
<dbReference type="PANTHER" id="PTHR47660">
    <property type="entry name" value="TRANSCRIPTION FACTOR WITH C2H2 AND ZN(2)-CYS(6) DNA BINDING DOMAIN (EUROFUNG)-RELATED-RELATED"/>
    <property type="match status" value="1"/>
</dbReference>
<dbReference type="Gene3D" id="3.30.43.10">
    <property type="entry name" value="Uridine Diphospho-n-acetylenolpyruvylglucosamine Reductase, domain 2"/>
    <property type="match status" value="1"/>
</dbReference>
<dbReference type="GO" id="GO:0006351">
    <property type="term" value="P:DNA-templated transcription"/>
    <property type="evidence" value="ECO:0007669"/>
    <property type="project" value="InterPro"/>
</dbReference>
<dbReference type="Proteomes" id="UP000256328">
    <property type="component" value="Unassembled WGS sequence"/>
</dbReference>
<gene>
    <name evidence="10" type="ORF">BP5796_00656</name>
</gene>
<dbReference type="PROSITE" id="PS51387">
    <property type="entry name" value="FAD_PCMH"/>
    <property type="match status" value="1"/>
</dbReference>
<feature type="region of interest" description="Disordered" evidence="8">
    <location>
        <begin position="1"/>
        <end position="20"/>
    </location>
</feature>
<dbReference type="GO" id="GO:0016491">
    <property type="term" value="F:oxidoreductase activity"/>
    <property type="evidence" value="ECO:0007669"/>
    <property type="project" value="UniProtKB-KW"/>
</dbReference>
<evidence type="ECO:0000256" key="1">
    <source>
        <dbReference type="ARBA" id="ARBA00005466"/>
    </source>
</evidence>
<dbReference type="InterPro" id="IPR006093">
    <property type="entry name" value="Oxy_OxRdtase_FAD_BS"/>
</dbReference>
<dbReference type="InterPro" id="IPR016167">
    <property type="entry name" value="FAD-bd_PCMH_sub1"/>
</dbReference>
<proteinExistence type="inferred from homology"/>
<dbReference type="InterPro" id="IPR006094">
    <property type="entry name" value="Oxid_FAD_bind_N"/>
</dbReference>
<evidence type="ECO:0000256" key="7">
    <source>
        <dbReference type="ARBA" id="ARBA00023242"/>
    </source>
</evidence>
<evidence type="ECO:0000313" key="11">
    <source>
        <dbReference type="Proteomes" id="UP000256328"/>
    </source>
</evidence>
<dbReference type="PROSITE" id="PS00862">
    <property type="entry name" value="OX2_COVAL_FAD"/>
    <property type="match status" value="1"/>
</dbReference>
<sequence length="1417" mass="159140">MSMSGRNNMYHYPDPQQQNIPGQIPGMDTFTQHSGSIPISEPTGSIDESMINMASTTLVNDPMLDMDMDDSSLADFLRDIMMPPSPNHMIDEAAIEFIPQNYSSRDVLNFGFDSSLDFNDMDYGWMSSQNNNISTVNFHMVPDHVDPPLDNGQQTPEVRNSIGLGAEAFQKSLWNWSPTQRDHVFNDTAALSLPYKDIESLEGRVESDILEHQLDQSSRDGILAMVLATHNRNVEHGMSRVVTSFPSAQLLNSLIHLFFRAESLKTDSWIHIPTFRPQSNRPEFNGIVVAAGAVLSSVPTVRKLGYGIQESVRLALPNLFEHDNSRTRELQILQAYALEIGIGLWSGNKRKMEIAESHAQPLITMLRRSGHFRRMRVPPSKPEVEDDEKTLESKWRAWIEAESWKRLAFHTLLHDAQTSISLLVRPLVSYAEVSLELPCSSALWRAKSPQAWREVYLQQPSISSRLPSLVNCVHDLTPILKAQDMIDLQHSTSIVLHAIWSLISEYRQLEFVLKLQSPDRHWNGALISTSWYQELCQLGDHFRISVSEWPGGMRPEQNMIQELFMMNLHVSFEELQLFAGKEGTEEAQRVYPLLKLWFETRKSRQAVWHAGQVVRAALCFPSNQLRDFYSVALYHASLALWVYGMISLASSRSRQRRGAPVDPPTENDVVYLDSVETAESRRFIAIGRGVPVIQELSPALPLQPRNQEQDKPGFARLDNPKAVMETVINILTRDCTAGKDAFSPLVENLGQLVRDLGNAARIQLLILYKTQWTDSCDTFLRLAQLREQLIRGRPASTEVRQCRLAPTTSNQLPIPSWYTIVTHNFLEIASKTSIGMWGRDAYAGFISVAAPLILPPQTEGGLWRIDETLIRGIVGSFSEVEFCFFGASRACYIGVRESYLLLGVAISRASRVFATSTLFPDPGYHPNPSQRLEAKSAIMLTQQTALVPEPKFQSPDATNIFQDTPVIWPSSPDYERARVGRVFNHRRPSRYPRGVIEATTVQDIINGVHLANQEGIRVSVRSGGHSWAAWSVRDDAILIDLGKFKCIEYDEATHIVKASPSTTGRMLNGVLVPLGRMFGGGHCPDVGLGGFLLQGGMGWNCKNWGWACEKVIGVDVVTAEGKAIHCDKDQNSDLYWAARGSGPGFPAIVTAFYLETRESYTNMKSSTFVYPISEYKPVMDWVQKVSLECDSSIEAVAVGAIDPATKAPVIIAHLVTFQNTAAAAEASLRIFNESHPPNYLVESMNEDTSLAKEYSDQCGANPEGHRYVAENAYLQNDADVTEVLRKAMTTLPEGSKAFSLWFSMNPTSRRPLPDMALSMQSDHYFALYTVWEHETDDERCKAWVRSIMKEVEPHAVGAYLGDSDFQVRQTKFWSDEKAERLMAIRRQWDPQGTVCGFLDRGDQSRTKGLANVTEWQS</sequence>
<name>A0A3D8T8J8_9HELO</name>
<dbReference type="CDD" id="cd12148">
    <property type="entry name" value="fungal_TF_MHR"/>
    <property type="match status" value="1"/>
</dbReference>
<protein>
    <recommendedName>
        <fullName evidence="9">FAD-binding PCMH-type domain-containing protein</fullName>
    </recommendedName>
</protein>
<keyword evidence="7" id="KW-0539">Nucleus</keyword>
<dbReference type="Gene3D" id="3.30.465.10">
    <property type="match status" value="1"/>
</dbReference>
<dbReference type="GO" id="GO:0071949">
    <property type="term" value="F:FAD binding"/>
    <property type="evidence" value="ECO:0007669"/>
    <property type="project" value="InterPro"/>
</dbReference>
<dbReference type="Pfam" id="PF01565">
    <property type="entry name" value="FAD_binding_4"/>
    <property type="match status" value="1"/>
</dbReference>
<evidence type="ECO:0000313" key="10">
    <source>
        <dbReference type="EMBL" id="RDW94893.1"/>
    </source>
</evidence>
<comment type="caution">
    <text evidence="10">The sequence shown here is derived from an EMBL/GenBank/DDBJ whole genome shotgun (WGS) entry which is preliminary data.</text>
</comment>
<dbReference type="GO" id="GO:0008270">
    <property type="term" value="F:zinc ion binding"/>
    <property type="evidence" value="ECO:0007669"/>
    <property type="project" value="InterPro"/>
</dbReference>
<dbReference type="PANTHER" id="PTHR47660:SF2">
    <property type="entry name" value="TRANSCRIPTION FACTOR WITH C2H2 AND ZN(2)-CYS(6) DNA BINDING DOMAIN (EUROFUNG)"/>
    <property type="match status" value="1"/>
</dbReference>
<dbReference type="InterPro" id="IPR007219">
    <property type="entry name" value="XnlR_reg_dom"/>
</dbReference>
<keyword evidence="4" id="KW-0560">Oxidoreductase</keyword>
<dbReference type="OrthoDB" id="40579at2759"/>
<reference evidence="10 11" key="1">
    <citation type="journal article" date="2018" name="IMA Fungus">
        <title>IMA Genome-F 9: Draft genome sequence of Annulohypoxylon stygium, Aspergillus mulundensis, Berkeleyomyces basicola (syn. Thielaviopsis basicola), Ceratocystis smalleyi, two Cercospora beticola strains, Coleophoma cylindrospora, Fusarium fracticaudum, Phialophora cf. hyalina, and Morchella septimelata.</title>
        <authorList>
            <person name="Wingfield B.D."/>
            <person name="Bills G.F."/>
            <person name="Dong Y."/>
            <person name="Huang W."/>
            <person name="Nel W.J."/>
            <person name="Swalarsk-Parry B.S."/>
            <person name="Vaghefi N."/>
            <person name="Wilken P.M."/>
            <person name="An Z."/>
            <person name="de Beer Z.W."/>
            <person name="De Vos L."/>
            <person name="Chen L."/>
            <person name="Duong T.A."/>
            <person name="Gao Y."/>
            <person name="Hammerbacher A."/>
            <person name="Kikkert J.R."/>
            <person name="Li Y."/>
            <person name="Li H."/>
            <person name="Li K."/>
            <person name="Li Q."/>
            <person name="Liu X."/>
            <person name="Ma X."/>
            <person name="Naidoo K."/>
            <person name="Pethybridge S.J."/>
            <person name="Sun J."/>
            <person name="Steenkamp E.T."/>
            <person name="van der Nest M.A."/>
            <person name="van Wyk S."/>
            <person name="Wingfield M.J."/>
            <person name="Xiong C."/>
            <person name="Yue Q."/>
            <person name="Zhang X."/>
        </authorList>
    </citation>
    <scope>NUCLEOTIDE SEQUENCE [LARGE SCALE GENOMIC DNA]</scope>
    <source>
        <strain evidence="10 11">BP5796</strain>
    </source>
</reference>
<keyword evidence="5" id="KW-0805">Transcription regulation</keyword>
<evidence type="ECO:0000256" key="3">
    <source>
        <dbReference type="ARBA" id="ARBA00022833"/>
    </source>
</evidence>
<dbReference type="SUPFAM" id="SSF56176">
    <property type="entry name" value="FAD-binding/transporter-associated domain-like"/>
    <property type="match status" value="1"/>
</dbReference>
<keyword evidence="2" id="KW-0479">Metal-binding</keyword>
<dbReference type="GO" id="GO:0003677">
    <property type="term" value="F:DNA binding"/>
    <property type="evidence" value="ECO:0007669"/>
    <property type="project" value="InterPro"/>
</dbReference>
<feature type="domain" description="FAD-binding PCMH-type" evidence="9">
    <location>
        <begin position="988"/>
        <end position="1159"/>
    </location>
</feature>
<dbReference type="InterPro" id="IPR016169">
    <property type="entry name" value="FAD-bd_PCMH_sub2"/>
</dbReference>
<accession>A0A3D8T8J8</accession>
<dbReference type="InterPro" id="IPR016166">
    <property type="entry name" value="FAD-bd_PCMH"/>
</dbReference>
<comment type="similarity">
    <text evidence="1">Belongs to the oxygen-dependent FAD-linked oxidoreductase family.</text>
</comment>
<evidence type="ECO:0000256" key="2">
    <source>
        <dbReference type="ARBA" id="ARBA00022723"/>
    </source>
</evidence>
<evidence type="ECO:0000259" key="9">
    <source>
        <dbReference type="PROSITE" id="PS51387"/>
    </source>
</evidence>
<keyword evidence="6" id="KW-0804">Transcription</keyword>
<dbReference type="Pfam" id="PF04082">
    <property type="entry name" value="Fungal_trans"/>
    <property type="match status" value="1"/>
</dbReference>
<evidence type="ECO:0000256" key="5">
    <source>
        <dbReference type="ARBA" id="ARBA00023015"/>
    </source>
</evidence>
<dbReference type="EMBL" id="PDLN01000001">
    <property type="protein sequence ID" value="RDW94893.1"/>
    <property type="molecule type" value="Genomic_DNA"/>
</dbReference>
<keyword evidence="11" id="KW-1185">Reference proteome</keyword>
<evidence type="ECO:0000256" key="6">
    <source>
        <dbReference type="ARBA" id="ARBA00023163"/>
    </source>
</evidence>
<keyword evidence="3" id="KW-0862">Zinc</keyword>
<evidence type="ECO:0000256" key="4">
    <source>
        <dbReference type="ARBA" id="ARBA00023002"/>
    </source>
</evidence>